<protein>
    <submittedName>
        <fullName evidence="1">Uncharacterized protein</fullName>
    </submittedName>
</protein>
<evidence type="ECO:0000313" key="2">
    <source>
        <dbReference type="Proteomes" id="UP000252733"/>
    </source>
</evidence>
<sequence length="110" mass="12775">MPPPVQQQVDLTVKFINSNSHATIYHRKNRRVTQVKETGLCLRNGNTQHTLKDDSYWTVPKVDNDFDSEIATPQQIEDIVMFNFKTGKVEKSSLNSTGRVRLMRIELLWE</sequence>
<gene>
    <name evidence="1" type="ORF">DFO77_10785</name>
</gene>
<comment type="caution">
    <text evidence="1">The sequence shown here is derived from an EMBL/GenBank/DDBJ whole genome shotgun (WGS) entry which is preliminary data.</text>
</comment>
<organism evidence="1 2">
    <name type="scientific">Marinilabilia salmonicolor</name>
    <dbReference type="NCBI Taxonomy" id="989"/>
    <lineage>
        <taxon>Bacteria</taxon>
        <taxon>Pseudomonadati</taxon>
        <taxon>Bacteroidota</taxon>
        <taxon>Bacteroidia</taxon>
        <taxon>Marinilabiliales</taxon>
        <taxon>Marinilabiliaceae</taxon>
        <taxon>Marinilabilia</taxon>
    </lineage>
</organism>
<dbReference type="AlphaFoldDB" id="A0A368VAV7"/>
<dbReference type="Proteomes" id="UP000252733">
    <property type="component" value="Unassembled WGS sequence"/>
</dbReference>
<keyword evidence="2" id="KW-1185">Reference proteome</keyword>
<dbReference type="EMBL" id="QPIZ01000007">
    <property type="protein sequence ID" value="RCW36794.1"/>
    <property type="molecule type" value="Genomic_DNA"/>
</dbReference>
<accession>A0A368VAV7</accession>
<name>A0A368VAV7_9BACT</name>
<proteinExistence type="predicted"/>
<reference evidence="1 2" key="1">
    <citation type="submission" date="2018-07" db="EMBL/GenBank/DDBJ databases">
        <title>Freshwater and sediment microbial communities from various areas in North America, analyzing microbe dynamics in response to fracking.</title>
        <authorList>
            <person name="Lamendella R."/>
        </authorList>
    </citation>
    <scope>NUCLEOTIDE SEQUENCE [LARGE SCALE GENOMIC DNA]</scope>
    <source>
        <strain evidence="1 2">160A</strain>
    </source>
</reference>
<evidence type="ECO:0000313" key="1">
    <source>
        <dbReference type="EMBL" id="RCW36794.1"/>
    </source>
</evidence>